<proteinExistence type="predicted"/>
<accession>A0A553PCZ7</accession>
<keyword evidence="4" id="KW-0238">DNA-binding</keyword>
<evidence type="ECO:0000256" key="8">
    <source>
        <dbReference type="SAM" id="Coils"/>
    </source>
</evidence>
<organism evidence="11 12">
    <name type="scientific">Tigriopus californicus</name>
    <name type="common">Marine copepod</name>
    <dbReference type="NCBI Taxonomy" id="6832"/>
    <lineage>
        <taxon>Eukaryota</taxon>
        <taxon>Metazoa</taxon>
        <taxon>Ecdysozoa</taxon>
        <taxon>Arthropoda</taxon>
        <taxon>Crustacea</taxon>
        <taxon>Multicrustacea</taxon>
        <taxon>Hexanauplia</taxon>
        <taxon>Copepoda</taxon>
        <taxon>Harpacticoida</taxon>
        <taxon>Harpacticidae</taxon>
        <taxon>Tigriopus</taxon>
    </lineage>
</organism>
<dbReference type="GO" id="GO:0000978">
    <property type="term" value="F:RNA polymerase II cis-regulatory region sequence-specific DNA binding"/>
    <property type="evidence" value="ECO:0007669"/>
    <property type="project" value="TreeGrafter"/>
</dbReference>
<keyword evidence="6" id="KW-0804">Transcription</keyword>
<dbReference type="InterPro" id="IPR000647">
    <property type="entry name" value="CTF/NFI"/>
</dbReference>
<dbReference type="OrthoDB" id="10055441at2759"/>
<dbReference type="Pfam" id="PF10524">
    <property type="entry name" value="NfI_DNAbd_pre-N"/>
    <property type="match status" value="1"/>
</dbReference>
<reference evidence="11 12" key="1">
    <citation type="journal article" date="2018" name="Nat. Ecol. Evol.">
        <title>Genomic signatures of mitonuclear coevolution across populations of Tigriopus californicus.</title>
        <authorList>
            <person name="Barreto F.S."/>
            <person name="Watson E.T."/>
            <person name="Lima T.G."/>
            <person name="Willett C.S."/>
            <person name="Edmands S."/>
            <person name="Li W."/>
            <person name="Burton R.S."/>
        </authorList>
    </citation>
    <scope>NUCLEOTIDE SEQUENCE [LARGE SCALE GENOMIC DNA]</scope>
    <source>
        <strain evidence="11 12">San Diego</strain>
    </source>
</reference>
<dbReference type="Pfam" id="PF03165">
    <property type="entry name" value="MH1"/>
    <property type="match status" value="1"/>
</dbReference>
<evidence type="ECO:0000256" key="9">
    <source>
        <dbReference type="SAM" id="MobiDB-lite"/>
    </source>
</evidence>
<dbReference type="GO" id="GO:0006260">
    <property type="term" value="P:DNA replication"/>
    <property type="evidence" value="ECO:0007669"/>
    <property type="project" value="UniProtKB-KW"/>
</dbReference>
<dbReference type="GO" id="GO:0045893">
    <property type="term" value="P:positive regulation of DNA-templated transcription"/>
    <property type="evidence" value="ECO:0007669"/>
    <property type="project" value="UniProtKB-ARBA"/>
</dbReference>
<dbReference type="PANTHER" id="PTHR11492">
    <property type="entry name" value="NUCLEAR FACTOR I"/>
    <property type="match status" value="1"/>
</dbReference>
<evidence type="ECO:0000313" key="11">
    <source>
        <dbReference type="EMBL" id="TRY75559.1"/>
    </source>
</evidence>
<evidence type="ECO:0000256" key="3">
    <source>
        <dbReference type="ARBA" id="ARBA00023015"/>
    </source>
</evidence>
<feature type="region of interest" description="Disordered" evidence="9">
    <location>
        <begin position="1"/>
        <end position="22"/>
    </location>
</feature>
<feature type="compositionally biased region" description="Low complexity" evidence="9">
    <location>
        <begin position="468"/>
        <end position="484"/>
    </location>
</feature>
<gene>
    <name evidence="11" type="ORF">TCAL_05651</name>
</gene>
<dbReference type="InterPro" id="IPR019548">
    <property type="entry name" value="CTF/NFI_DNA-bd_N"/>
</dbReference>
<dbReference type="SMART" id="SM00523">
    <property type="entry name" value="DWA"/>
    <property type="match status" value="1"/>
</dbReference>
<sequence>MKVHPHHPGHHHHPAVSHHHHEHGHYPLMDMYSAAAGMSPATAINTMDWKNTSQDEFHPFIEALLPHVKSFAYTWFNLQAAKRKYFKKHEKRMSLEEERRCKEELMAEKPEVKQKWASRLLGKLRKDIAQECREDFVLSITGKKPAMCVLSNPDQKGKMRRIDCLRQADKVWRLDLVQVILFKAVPLESTDGERLEKSPDCLHPGLCVNPYHINVSVREIDLFLANYVNSNDDLSEMEKDEALNLKGYPRNPYNDVVCNDVIAASGVFTAKELCRLSKASIMTGGSGMHLGASAAVASGSSAANLNGIKLEGPNGVGSGLGGVGNSSYYCNSYTPPGSVDHSLLSSAYSLPPQLPPSSYYNHHHQAMEHHQKYSHPSHGENGHHDNFTDFVSLVCQEGGGGGAGGVGPGHPATRSPYHAYHHPHAAGTAGSMAAAALSAAQHHHHMARPLALRTHDSGDATHSPPPSSGLGSSGSHHGPQGTSPTHLQSIENAERRHSPTSETSSSTGGQDLTSRSTNQEGGQSSSNNAPENLAQVFM</sequence>
<keyword evidence="12" id="KW-1185">Reference proteome</keyword>
<name>A0A553PCZ7_TIGCA</name>
<feature type="domain" description="CTF/NF-I" evidence="10">
    <location>
        <begin position="46"/>
        <end position="239"/>
    </location>
</feature>
<keyword evidence="2" id="KW-0235">DNA replication</keyword>
<keyword evidence="5" id="KW-0010">Activator</keyword>
<evidence type="ECO:0000256" key="7">
    <source>
        <dbReference type="ARBA" id="ARBA00023242"/>
    </source>
</evidence>
<dbReference type="AlphaFoldDB" id="A0A553PCZ7"/>
<dbReference type="EMBL" id="VCGU01000005">
    <property type="protein sequence ID" value="TRY75559.1"/>
    <property type="molecule type" value="Genomic_DNA"/>
</dbReference>
<feature type="region of interest" description="Disordered" evidence="9">
    <location>
        <begin position="401"/>
        <end position="424"/>
    </location>
</feature>
<evidence type="ECO:0000313" key="12">
    <source>
        <dbReference type="Proteomes" id="UP000318571"/>
    </source>
</evidence>
<dbReference type="GO" id="GO:0000981">
    <property type="term" value="F:DNA-binding transcription factor activity, RNA polymerase II-specific"/>
    <property type="evidence" value="ECO:0007669"/>
    <property type="project" value="TreeGrafter"/>
</dbReference>
<dbReference type="GO" id="GO:0005634">
    <property type="term" value="C:nucleus"/>
    <property type="evidence" value="ECO:0007669"/>
    <property type="project" value="UniProtKB-SubCell"/>
</dbReference>
<keyword evidence="3" id="KW-0805">Transcription regulation</keyword>
<keyword evidence="8" id="KW-0175">Coiled coil</keyword>
<dbReference type="Proteomes" id="UP000318571">
    <property type="component" value="Chromosome 2"/>
</dbReference>
<feature type="region of interest" description="Disordered" evidence="9">
    <location>
        <begin position="365"/>
        <end position="385"/>
    </location>
</feature>
<evidence type="ECO:0000256" key="6">
    <source>
        <dbReference type="ARBA" id="ARBA00023163"/>
    </source>
</evidence>
<feature type="compositionally biased region" description="Polar residues" evidence="9">
    <location>
        <begin position="508"/>
        <end position="530"/>
    </location>
</feature>
<feature type="coiled-coil region" evidence="8">
    <location>
        <begin position="78"/>
        <end position="115"/>
    </location>
</feature>
<feature type="region of interest" description="Disordered" evidence="9">
    <location>
        <begin position="455"/>
        <end position="538"/>
    </location>
</feature>
<dbReference type="InterPro" id="IPR003619">
    <property type="entry name" value="MAD_homology1_Dwarfin-type"/>
</dbReference>
<evidence type="ECO:0000259" key="10">
    <source>
        <dbReference type="PROSITE" id="PS51080"/>
    </source>
</evidence>
<keyword evidence="7" id="KW-0539">Nucleus</keyword>
<evidence type="ECO:0000256" key="1">
    <source>
        <dbReference type="ARBA" id="ARBA00004123"/>
    </source>
</evidence>
<evidence type="ECO:0000256" key="2">
    <source>
        <dbReference type="ARBA" id="ARBA00022705"/>
    </source>
</evidence>
<comment type="subcellular location">
    <subcellularLocation>
        <location evidence="1">Nucleus</location>
    </subcellularLocation>
</comment>
<evidence type="ECO:0000256" key="4">
    <source>
        <dbReference type="ARBA" id="ARBA00023125"/>
    </source>
</evidence>
<protein>
    <recommendedName>
        <fullName evidence="10">CTF/NF-I domain-containing protein</fullName>
    </recommendedName>
</protein>
<comment type="caution">
    <text evidence="11">The sequence shown here is derived from an EMBL/GenBank/DDBJ whole genome shotgun (WGS) entry which is preliminary data.</text>
</comment>
<dbReference type="InterPro" id="IPR020604">
    <property type="entry name" value="CTF/NFI_DNA-bd-dom"/>
</dbReference>
<dbReference type="PANTHER" id="PTHR11492:SF8">
    <property type="entry name" value="NUCLEAR FACTOR I, ISOFORM B"/>
    <property type="match status" value="1"/>
</dbReference>
<dbReference type="PROSITE" id="PS51080">
    <property type="entry name" value="CTF_NFI_2"/>
    <property type="match status" value="1"/>
</dbReference>
<evidence type="ECO:0000256" key="5">
    <source>
        <dbReference type="ARBA" id="ARBA00023159"/>
    </source>
</evidence>